<dbReference type="NCBIfam" id="TIGR00136">
    <property type="entry name" value="mnmG_gidA"/>
    <property type="match status" value="1"/>
</dbReference>
<evidence type="ECO:0000256" key="6">
    <source>
        <dbReference type="ARBA" id="ARBA00022827"/>
    </source>
</evidence>
<dbReference type="PRINTS" id="PR00368">
    <property type="entry name" value="FADPNR"/>
</dbReference>
<dbReference type="InterPro" id="IPR040131">
    <property type="entry name" value="MnmG_N"/>
</dbReference>
<dbReference type="Pfam" id="PF01134">
    <property type="entry name" value="GIDA"/>
    <property type="match status" value="1"/>
</dbReference>
<dbReference type="InterPro" id="IPR044920">
    <property type="entry name" value="MnmG_C_subdom_sf"/>
</dbReference>
<evidence type="ECO:0000259" key="11">
    <source>
        <dbReference type="SMART" id="SM01228"/>
    </source>
</evidence>
<keyword evidence="7 10" id="KW-0520">NAD</keyword>
<proteinExistence type="inferred from homology"/>
<evidence type="ECO:0000313" key="13">
    <source>
        <dbReference type="Proteomes" id="UP001519289"/>
    </source>
</evidence>
<dbReference type="Gene3D" id="3.50.50.60">
    <property type="entry name" value="FAD/NAD(P)-binding domain"/>
    <property type="match status" value="2"/>
</dbReference>
<dbReference type="InterPro" id="IPR026904">
    <property type="entry name" value="MnmG_C"/>
</dbReference>
<evidence type="ECO:0000256" key="1">
    <source>
        <dbReference type="ARBA" id="ARBA00001974"/>
    </source>
</evidence>
<dbReference type="InterPro" id="IPR047001">
    <property type="entry name" value="MnmG_C_subdom"/>
</dbReference>
<comment type="subunit">
    <text evidence="8 10">Homodimer. Heterotetramer of two MnmE and two MnmG subunits.</text>
</comment>
<dbReference type="InterPro" id="IPR036188">
    <property type="entry name" value="FAD/NAD-bd_sf"/>
</dbReference>
<keyword evidence="10" id="KW-0963">Cytoplasm</keyword>
<dbReference type="Proteomes" id="UP001519289">
    <property type="component" value="Unassembled WGS sequence"/>
</dbReference>
<dbReference type="PROSITE" id="PS01280">
    <property type="entry name" value="GIDA_1"/>
    <property type="match status" value="1"/>
</dbReference>
<dbReference type="InterPro" id="IPR049312">
    <property type="entry name" value="GIDA_C_N"/>
</dbReference>
<dbReference type="PANTHER" id="PTHR11806:SF0">
    <property type="entry name" value="PROTEIN MTO1 HOMOLOG, MITOCHONDRIAL"/>
    <property type="match status" value="1"/>
</dbReference>
<evidence type="ECO:0000256" key="3">
    <source>
        <dbReference type="ARBA" id="ARBA00020461"/>
    </source>
</evidence>
<comment type="cofactor">
    <cofactor evidence="1 10">
        <name>FAD</name>
        <dbReference type="ChEBI" id="CHEBI:57692"/>
    </cofactor>
</comment>
<feature type="domain" description="tRNA uridine 5-carboxymethylaminomethyl modification enzyme C-terminal subdomain" evidence="11">
    <location>
        <begin position="544"/>
        <end position="615"/>
    </location>
</feature>
<comment type="caution">
    <text evidence="10">Lacks conserved residue(s) required for the propagation of feature annotation.</text>
</comment>
<dbReference type="InterPro" id="IPR004416">
    <property type="entry name" value="MnmG"/>
</dbReference>
<dbReference type="InterPro" id="IPR002218">
    <property type="entry name" value="MnmG-rel"/>
</dbReference>
<comment type="function">
    <text evidence="10">NAD-binding protein involved in the addition of a carboxymethylaminomethyl (cmnm) group at the wobble position (U34) of certain tRNAs, forming tRNA-cmnm(5)s(2)U34.</text>
</comment>
<keyword evidence="13" id="KW-1185">Reference proteome</keyword>
<evidence type="ECO:0000256" key="2">
    <source>
        <dbReference type="ARBA" id="ARBA00007653"/>
    </source>
</evidence>
<comment type="subcellular location">
    <subcellularLocation>
        <location evidence="10">Cytoplasm</location>
    </subcellularLocation>
</comment>
<organism evidence="12 13">
    <name type="scientific">Symbiobacterium terraclitae</name>
    <dbReference type="NCBI Taxonomy" id="557451"/>
    <lineage>
        <taxon>Bacteria</taxon>
        <taxon>Bacillati</taxon>
        <taxon>Bacillota</taxon>
        <taxon>Clostridia</taxon>
        <taxon>Eubacteriales</taxon>
        <taxon>Symbiobacteriaceae</taxon>
        <taxon>Symbiobacterium</taxon>
    </lineage>
</organism>
<name>A0ABS4JVB6_9FIRM</name>
<comment type="caution">
    <text evidence="12">The sequence shown here is derived from an EMBL/GenBank/DDBJ whole genome shotgun (WGS) entry which is preliminary data.</text>
</comment>
<feature type="binding site" evidence="10">
    <location>
        <begin position="13"/>
        <end position="18"/>
    </location>
    <ligand>
        <name>FAD</name>
        <dbReference type="ChEBI" id="CHEBI:57692"/>
    </ligand>
</feature>
<evidence type="ECO:0000256" key="4">
    <source>
        <dbReference type="ARBA" id="ARBA00022630"/>
    </source>
</evidence>
<dbReference type="SUPFAM" id="SSF51905">
    <property type="entry name" value="FAD/NAD(P)-binding domain"/>
    <property type="match status" value="1"/>
</dbReference>
<evidence type="ECO:0000256" key="8">
    <source>
        <dbReference type="ARBA" id="ARBA00025948"/>
    </source>
</evidence>
<dbReference type="PRINTS" id="PR00411">
    <property type="entry name" value="PNDRDTASEI"/>
</dbReference>
<dbReference type="Pfam" id="PF21680">
    <property type="entry name" value="GIDA_C_1st"/>
    <property type="match status" value="1"/>
</dbReference>
<reference evidence="12 13" key="1">
    <citation type="submission" date="2021-03" db="EMBL/GenBank/DDBJ databases">
        <title>Genomic Encyclopedia of Type Strains, Phase IV (KMG-IV): sequencing the most valuable type-strain genomes for metagenomic binning, comparative biology and taxonomic classification.</title>
        <authorList>
            <person name="Goeker M."/>
        </authorList>
    </citation>
    <scope>NUCLEOTIDE SEQUENCE [LARGE SCALE GENOMIC DNA]</scope>
    <source>
        <strain evidence="12 13">DSM 27138</strain>
    </source>
</reference>
<dbReference type="SMART" id="SM01228">
    <property type="entry name" value="GIDA_assoc_3"/>
    <property type="match status" value="1"/>
</dbReference>
<dbReference type="Gene3D" id="1.10.150.570">
    <property type="entry name" value="GidA associated domain, C-terminal subdomain"/>
    <property type="match status" value="1"/>
</dbReference>
<dbReference type="Pfam" id="PF13932">
    <property type="entry name" value="SAM_GIDA_C"/>
    <property type="match status" value="1"/>
</dbReference>
<keyword evidence="4 10" id="KW-0285">Flavoprotein</keyword>
<gene>
    <name evidence="10" type="primary">mnmG</name>
    <name evidence="10" type="synonym">gidA</name>
    <name evidence="12" type="ORF">J2Z79_002936</name>
</gene>
<dbReference type="HAMAP" id="MF_00129">
    <property type="entry name" value="MnmG_GidA"/>
    <property type="match status" value="1"/>
</dbReference>
<protein>
    <recommendedName>
        <fullName evidence="3 10">tRNA uridine 5-carboxymethylaminomethyl modification enzyme MnmG</fullName>
    </recommendedName>
    <alternativeName>
        <fullName evidence="9 10">Glucose-inhibited division protein A</fullName>
    </alternativeName>
</protein>
<dbReference type="InterPro" id="IPR020595">
    <property type="entry name" value="MnmG-rel_CS"/>
</dbReference>
<keyword evidence="5 10" id="KW-0819">tRNA processing</keyword>
<feature type="binding site" evidence="10">
    <location>
        <begin position="272"/>
        <end position="286"/>
    </location>
    <ligand>
        <name>NAD(+)</name>
        <dbReference type="ChEBI" id="CHEBI:57540"/>
    </ligand>
</feature>
<evidence type="ECO:0000256" key="9">
    <source>
        <dbReference type="ARBA" id="ARBA00031800"/>
    </source>
</evidence>
<dbReference type="RefSeq" id="WP_209467602.1">
    <property type="nucleotide sequence ID" value="NZ_JAGGLG010000029.1"/>
</dbReference>
<accession>A0ABS4JVB6</accession>
<sequence>MGITKAYDVIVVGAGHAGIEAALAAARMGMRTACFTTNLDNIGAMNCNPSIGGPAKGHLVREIDALGGQMGLTADATFLQMRLLNSGKGPAVQAIRAQVDKREYAWQMRLTLERTANLDLKQGMVQEIVVEDGRVRGVVTATGLFFAASAVVLSTGTYLHGKTIIGEVQRASGPGGLAPAVGLTASLVALGFEVGRFKTGTPPRVDGRTVDFSRMVRQDGDPEPLRFSYMSPVEPREQLPCWQTTTTPRGHELIRQNLHRAPLFTGAIQGLGPRYCPSVEDKVVRFADKEGHQVFLEPESRQSHEMYVLGLSTSLPEEVQIELVRTVPGLEEAELMRAGYAIEYDYIVPTQLKPSLETKRVRGLFCGGQINGTSGYEEAAAQGLIAGINAALFVQGRSPLIIDRSEGYIGVLIDDLVTKGTPEPYRMMTSRAEFRMMLRQDNAHLRLTEKGRQVGLVDDARWETFQALRESIARERERLERTVVAPGPAVQAVLERKGSTPLRSGTTLAQLLRRPELRYADLVAMGEGRPELPESVRQEVETQIKYEGYIGKELQQVERMRRMEARQLPSDLDYAELKGLSMEAREKLNQIRPATLGQASRISGVSPADIAVLMVYLERQSRSGRGAERAAEEG</sequence>
<dbReference type="EMBL" id="JAGGLG010000029">
    <property type="protein sequence ID" value="MBP2019497.1"/>
    <property type="molecule type" value="Genomic_DNA"/>
</dbReference>
<dbReference type="Gene3D" id="1.10.10.1800">
    <property type="entry name" value="tRNA uridine 5-carboxymethylaminomethyl modification enzyme MnmG/GidA"/>
    <property type="match status" value="1"/>
</dbReference>
<dbReference type="PANTHER" id="PTHR11806">
    <property type="entry name" value="GLUCOSE INHIBITED DIVISION PROTEIN A"/>
    <property type="match status" value="1"/>
</dbReference>
<evidence type="ECO:0000256" key="5">
    <source>
        <dbReference type="ARBA" id="ARBA00022694"/>
    </source>
</evidence>
<evidence type="ECO:0000256" key="7">
    <source>
        <dbReference type="ARBA" id="ARBA00023027"/>
    </source>
</evidence>
<keyword evidence="6 10" id="KW-0274">FAD</keyword>
<evidence type="ECO:0000313" key="12">
    <source>
        <dbReference type="EMBL" id="MBP2019497.1"/>
    </source>
</evidence>
<comment type="similarity">
    <text evidence="2 10">Belongs to the MnmG family.</text>
</comment>
<evidence type="ECO:0000256" key="10">
    <source>
        <dbReference type="HAMAP-Rule" id="MF_00129"/>
    </source>
</evidence>